<feature type="region of interest" description="Disordered" evidence="1">
    <location>
        <begin position="732"/>
        <end position="791"/>
    </location>
</feature>
<feature type="region of interest" description="Disordered" evidence="1">
    <location>
        <begin position="549"/>
        <end position="626"/>
    </location>
</feature>
<organism evidence="3 4">
    <name type="scientific">Frankliniella occidentalis</name>
    <name type="common">Western flower thrips</name>
    <name type="synonym">Euthrips occidentalis</name>
    <dbReference type="NCBI Taxonomy" id="133901"/>
    <lineage>
        <taxon>Eukaryota</taxon>
        <taxon>Metazoa</taxon>
        <taxon>Ecdysozoa</taxon>
        <taxon>Arthropoda</taxon>
        <taxon>Hexapoda</taxon>
        <taxon>Insecta</taxon>
        <taxon>Pterygota</taxon>
        <taxon>Neoptera</taxon>
        <taxon>Paraneoptera</taxon>
        <taxon>Thysanoptera</taxon>
        <taxon>Terebrantia</taxon>
        <taxon>Thripoidea</taxon>
        <taxon>Thripidae</taxon>
        <taxon>Frankliniella</taxon>
    </lineage>
</organism>
<name>A0A9C6WS07_FRAOC</name>
<keyword evidence="3" id="KW-1185">Reference proteome</keyword>
<evidence type="ECO:0000259" key="2">
    <source>
        <dbReference type="Pfam" id="PF10551"/>
    </source>
</evidence>
<evidence type="ECO:0000313" key="3">
    <source>
        <dbReference type="Proteomes" id="UP000504606"/>
    </source>
</evidence>
<dbReference type="AlphaFoldDB" id="A0A9C6WS07"/>
<proteinExistence type="predicted"/>
<protein>
    <submittedName>
        <fullName evidence="4">Uncharacterized protein LOC113205545</fullName>
    </submittedName>
</protein>
<feature type="domain" description="MULE transposase" evidence="2">
    <location>
        <begin position="241"/>
        <end position="312"/>
    </location>
</feature>
<dbReference type="Proteomes" id="UP000504606">
    <property type="component" value="Unplaced"/>
</dbReference>
<reference evidence="4" key="1">
    <citation type="submission" date="2025-08" db="UniProtKB">
        <authorList>
            <consortium name="RefSeq"/>
        </authorList>
    </citation>
    <scope>IDENTIFICATION</scope>
    <source>
        <tissue evidence="4">Whole organism</tissue>
    </source>
</reference>
<evidence type="ECO:0000313" key="4">
    <source>
        <dbReference type="RefSeq" id="XP_052126062.1"/>
    </source>
</evidence>
<dbReference type="OrthoDB" id="8047332at2759"/>
<dbReference type="InterPro" id="IPR018289">
    <property type="entry name" value="MULE_transposase_dom"/>
</dbReference>
<feature type="compositionally biased region" description="Low complexity" evidence="1">
    <location>
        <begin position="778"/>
        <end position="791"/>
    </location>
</feature>
<dbReference type="GeneID" id="113205545"/>
<dbReference type="RefSeq" id="XP_052126062.1">
    <property type="nucleotide sequence ID" value="XM_052270102.1"/>
</dbReference>
<dbReference type="Pfam" id="PF10551">
    <property type="entry name" value="MULE"/>
    <property type="match status" value="1"/>
</dbReference>
<sequence>MYRIPPDARGRYGGRNISIPSVPCDGASYRGQRKDSRVYRMGEYTFYCDKKNHEKGVWYFRCSESRKDPPCHTTAKSYVPNVDELQPNNNRRHSHQPAYPLREAYLRHREDLINLCLRQKSCSLKKIIDSYVNNLEDQRLVDSFTIESIKKAVNRLRNMNLPPVPHTLRQASESLEMLEFSYLGRNRDDTQDFYQGLVGERGQESLLFVNLELMHLVGIKSVLASDATFYCCPRLLGAKQVLIFAFHAYGQVFPFAYAVMTSKTTASYAHIIQRLKDLGLRAKLVTTDWETAEQKAWKQVYKNIELWGCLFHYQRAVYRQAKKKKLTRHLKKGGSNKDVARILKLLSVLPRLPANEIKKGFKVIKQEAEKTLDGRLKKKMDKLFQYFNNQWLIKTSAEELSVHGKNVRVTSGLESINARINDLMPMKHPHFWIWLDLLKDFDKEITKKYDDIRIGKGQSGSSKYYKKDTDRLTDHDIRRALLTFEGHKNHLEFLIAIQPTYNNVLAVLHITDEDTPDNIPTDEEVLAQDTAQILQAPTRRSARLMINSESEHSEIDEPSLNHDLTSGLSPAASESGLANSPRPRPRPPGDDFVGIVLTSPTGPSFTPNRDTLLDKSTTPKSTESWHQAVTLESNSVDNGIGPLEPMDTSTSLFSEPATISCSSVAPHTTPQQWESSLVRLIPANNGLDSSSGAPIIPICPLPQPAELQQQENGAPLPPPAFVPLDRKAAKKERRRLKLLAARQSRHLQGQDEGEGDSPMIKEPMMSQSERRRLKRQASRAAASAAKLQKLK</sequence>
<evidence type="ECO:0000256" key="1">
    <source>
        <dbReference type="SAM" id="MobiDB-lite"/>
    </source>
</evidence>
<accession>A0A9C6WS07</accession>
<gene>
    <name evidence="4" type="primary">LOC113205545</name>
</gene>
<feature type="compositionally biased region" description="Polar residues" evidence="1">
    <location>
        <begin position="598"/>
        <end position="626"/>
    </location>
</feature>
<dbReference type="KEGG" id="foc:113205545"/>